<dbReference type="GO" id="GO:0050660">
    <property type="term" value="F:flavin adenine dinucleotide binding"/>
    <property type="evidence" value="ECO:0007669"/>
    <property type="project" value="TreeGrafter"/>
</dbReference>
<keyword evidence="3" id="KW-0001">2Fe-2S</keyword>
<dbReference type="CDD" id="cd06214">
    <property type="entry name" value="PA_degradation_oxidoreductase_like"/>
    <property type="match status" value="1"/>
</dbReference>
<dbReference type="GO" id="GO:0046872">
    <property type="term" value="F:metal ion binding"/>
    <property type="evidence" value="ECO:0007669"/>
    <property type="project" value="UniProtKB-KW"/>
</dbReference>
<dbReference type="PROSITE" id="PS51085">
    <property type="entry name" value="2FE2S_FER_2"/>
    <property type="match status" value="1"/>
</dbReference>
<dbReference type="HOGENOM" id="CLU_003827_14_1_10"/>
<evidence type="ECO:0000256" key="6">
    <source>
        <dbReference type="ARBA" id="ARBA00023002"/>
    </source>
</evidence>
<dbReference type="InterPro" id="IPR012675">
    <property type="entry name" value="Beta-grasp_dom_sf"/>
</dbReference>
<proteinExistence type="predicted"/>
<evidence type="ECO:0000256" key="7">
    <source>
        <dbReference type="ARBA" id="ARBA00023004"/>
    </source>
</evidence>
<evidence type="ECO:0000256" key="8">
    <source>
        <dbReference type="ARBA" id="ARBA00023014"/>
    </source>
</evidence>
<dbReference type="Gene3D" id="3.40.50.80">
    <property type="entry name" value="Nucleotide-binding domain of ferredoxin-NADP reductase (FNR) module"/>
    <property type="match status" value="1"/>
</dbReference>
<keyword evidence="2" id="KW-0285">Flavoprotein</keyword>
<dbReference type="Gene3D" id="3.10.20.30">
    <property type="match status" value="1"/>
</dbReference>
<dbReference type="Pfam" id="PF00175">
    <property type="entry name" value="NAD_binding_1"/>
    <property type="match status" value="1"/>
</dbReference>
<keyword evidence="12" id="KW-1185">Reference proteome</keyword>
<dbReference type="OrthoDB" id="9789468at2"/>
<evidence type="ECO:0000256" key="3">
    <source>
        <dbReference type="ARBA" id="ARBA00022714"/>
    </source>
</evidence>
<dbReference type="AlphaFoldDB" id="I4AG46"/>
<dbReference type="InterPro" id="IPR006058">
    <property type="entry name" value="2Fe2S_fd_BS"/>
</dbReference>
<dbReference type="InterPro" id="IPR017927">
    <property type="entry name" value="FAD-bd_FR_type"/>
</dbReference>
<keyword evidence="5" id="KW-0274">FAD</keyword>
<dbReference type="PROSITE" id="PS51384">
    <property type="entry name" value="FAD_FR"/>
    <property type="match status" value="1"/>
</dbReference>
<reference evidence="12" key="1">
    <citation type="submission" date="2012-06" db="EMBL/GenBank/DDBJ databases">
        <title>The complete genome of Flexibacter litoralis DSM 6794.</title>
        <authorList>
            <person name="Lucas S."/>
            <person name="Copeland A."/>
            <person name="Lapidus A."/>
            <person name="Glavina del Rio T."/>
            <person name="Dalin E."/>
            <person name="Tice H."/>
            <person name="Bruce D."/>
            <person name="Goodwin L."/>
            <person name="Pitluck S."/>
            <person name="Peters L."/>
            <person name="Ovchinnikova G."/>
            <person name="Lu M."/>
            <person name="Kyrpides N."/>
            <person name="Mavromatis K."/>
            <person name="Ivanova N."/>
            <person name="Brettin T."/>
            <person name="Detter J.C."/>
            <person name="Han C."/>
            <person name="Larimer F."/>
            <person name="Land M."/>
            <person name="Hauser L."/>
            <person name="Markowitz V."/>
            <person name="Cheng J.-F."/>
            <person name="Hugenholtz P."/>
            <person name="Woyke T."/>
            <person name="Wu D."/>
            <person name="Spring S."/>
            <person name="Lang E."/>
            <person name="Kopitz M."/>
            <person name="Brambilla E."/>
            <person name="Klenk H.-P."/>
            <person name="Eisen J.A."/>
        </authorList>
    </citation>
    <scope>NUCLEOTIDE SEQUENCE [LARGE SCALE GENOMIC DNA]</scope>
    <source>
        <strain evidence="12">ATCC 23117 / DSM 6794 / NBRC 15988 / NCIMB 1366 / Sio-4</strain>
    </source>
</reference>
<dbReference type="CDD" id="cd00207">
    <property type="entry name" value="fer2"/>
    <property type="match status" value="1"/>
</dbReference>
<evidence type="ECO:0000313" key="11">
    <source>
        <dbReference type="EMBL" id="AFM02931.1"/>
    </source>
</evidence>
<evidence type="ECO:0000259" key="10">
    <source>
        <dbReference type="PROSITE" id="PS51384"/>
    </source>
</evidence>
<dbReference type="GO" id="GO:0051537">
    <property type="term" value="F:2 iron, 2 sulfur cluster binding"/>
    <property type="evidence" value="ECO:0007669"/>
    <property type="project" value="UniProtKB-KW"/>
</dbReference>
<dbReference type="PRINTS" id="PR00406">
    <property type="entry name" value="CYTB5RDTASE"/>
</dbReference>
<keyword evidence="4" id="KW-0479">Metal-binding</keyword>
<protein>
    <submittedName>
        <fullName evidence="11">Flavodoxin reductase family protein</fullName>
    </submittedName>
</protein>
<feature type="domain" description="2Fe-2S ferredoxin-type" evidence="9">
    <location>
        <begin position="271"/>
        <end position="360"/>
    </location>
</feature>
<dbReference type="Gene3D" id="2.40.30.10">
    <property type="entry name" value="Translation factors"/>
    <property type="match status" value="1"/>
</dbReference>
<evidence type="ECO:0000259" key="9">
    <source>
        <dbReference type="PROSITE" id="PS51085"/>
    </source>
</evidence>
<dbReference type="Proteomes" id="UP000006054">
    <property type="component" value="Chromosome"/>
</dbReference>
<dbReference type="InterPro" id="IPR008333">
    <property type="entry name" value="Cbr1-like_FAD-bd_dom"/>
</dbReference>
<dbReference type="eggNOG" id="COG1018">
    <property type="taxonomic scope" value="Bacteria"/>
</dbReference>
<dbReference type="PATRIC" id="fig|880071.3.peg.430"/>
<evidence type="ECO:0000256" key="1">
    <source>
        <dbReference type="ARBA" id="ARBA00001974"/>
    </source>
</evidence>
<evidence type="ECO:0000256" key="2">
    <source>
        <dbReference type="ARBA" id="ARBA00022630"/>
    </source>
</evidence>
<dbReference type="PROSITE" id="PS00197">
    <property type="entry name" value="2FE2S_FER_1"/>
    <property type="match status" value="1"/>
</dbReference>
<dbReference type="PANTHER" id="PTHR47354">
    <property type="entry name" value="NADH OXIDOREDUCTASE HCR"/>
    <property type="match status" value="1"/>
</dbReference>
<dbReference type="EMBL" id="CP003345">
    <property type="protein sequence ID" value="AFM02931.1"/>
    <property type="molecule type" value="Genomic_DNA"/>
</dbReference>
<name>I4AG46_BERLS</name>
<keyword evidence="6" id="KW-0560">Oxidoreductase</keyword>
<dbReference type="InterPro" id="IPR001709">
    <property type="entry name" value="Flavoprot_Pyr_Nucl_cyt_Rdtase"/>
</dbReference>
<organism evidence="11 12">
    <name type="scientific">Bernardetia litoralis (strain ATCC 23117 / DSM 6794 / NBRC 15988 / NCIMB 1366 / Fx l1 / Sio-4)</name>
    <name type="common">Flexibacter litoralis</name>
    <dbReference type="NCBI Taxonomy" id="880071"/>
    <lineage>
        <taxon>Bacteria</taxon>
        <taxon>Pseudomonadati</taxon>
        <taxon>Bacteroidota</taxon>
        <taxon>Cytophagia</taxon>
        <taxon>Cytophagales</taxon>
        <taxon>Bernardetiaceae</taxon>
        <taxon>Bernardetia</taxon>
    </lineage>
</organism>
<dbReference type="InterPro" id="IPR017938">
    <property type="entry name" value="Riboflavin_synthase-like_b-brl"/>
</dbReference>
<dbReference type="SUPFAM" id="SSF63380">
    <property type="entry name" value="Riboflavin synthase domain-like"/>
    <property type="match status" value="1"/>
</dbReference>
<feature type="domain" description="FAD-binding FR-type" evidence="10">
    <location>
        <begin position="4"/>
        <end position="108"/>
    </location>
</feature>
<sequence length="360" mass="40507">MSSNRYQTLKIKEIVKETSDTITIHLKQPLFRKIPYYAGQFLTLIVKDTNGKKYRRAYSLCSAPHLDSMLAVTIKRVEGGIVSNLLNDTLKAGDKLEIMEPIGNFVLRTHPDNKRHIVLFGGGSGITPLMSMLKVALSYEQNSVVSLIYTCRNEESIIFKNQLDKLKEKHGDRFNLIYVLTQPKTDLSNQDNYFEGRISKEFIKNTLEKLPNTNNLEDKIFYLCGPEGMMETIQETLSEINISKDTVHKENFFAPVTEENNTEKNTSDSRKTVKVVLNGEEVELNVAPKKTILDAALDDEIDMPYSCQSGLCTACRGLCTSGKVTMDSNEALSEAEIIEGYILTCQAHPLTDDVKIDMDA</sequence>
<dbReference type="InterPro" id="IPR001433">
    <property type="entry name" value="OxRdtase_FAD/NAD-bd"/>
</dbReference>
<accession>I4AG46</accession>
<dbReference type="PANTHER" id="PTHR47354:SF8">
    <property type="entry name" value="1,2-PHENYLACETYL-COA EPOXIDASE, SUBUNIT E"/>
    <property type="match status" value="1"/>
</dbReference>
<dbReference type="SUPFAM" id="SSF54292">
    <property type="entry name" value="2Fe-2S ferredoxin-like"/>
    <property type="match status" value="1"/>
</dbReference>
<dbReference type="InterPro" id="IPR036010">
    <property type="entry name" value="2Fe-2S_ferredoxin-like_sf"/>
</dbReference>
<dbReference type="SUPFAM" id="SSF52343">
    <property type="entry name" value="Ferredoxin reductase-like, C-terminal NADP-linked domain"/>
    <property type="match status" value="1"/>
</dbReference>
<dbReference type="KEGG" id="fli:Fleli_0455"/>
<dbReference type="InterPro" id="IPR050415">
    <property type="entry name" value="MRET"/>
</dbReference>
<keyword evidence="7" id="KW-0408">Iron</keyword>
<dbReference type="Pfam" id="PF00111">
    <property type="entry name" value="Fer2"/>
    <property type="match status" value="1"/>
</dbReference>
<comment type="cofactor">
    <cofactor evidence="1">
        <name>FAD</name>
        <dbReference type="ChEBI" id="CHEBI:57692"/>
    </cofactor>
</comment>
<dbReference type="PRINTS" id="PR00371">
    <property type="entry name" value="FPNCR"/>
</dbReference>
<keyword evidence="8" id="KW-0411">Iron-sulfur</keyword>
<dbReference type="InterPro" id="IPR039261">
    <property type="entry name" value="FNR_nucleotide-bd"/>
</dbReference>
<dbReference type="Pfam" id="PF00970">
    <property type="entry name" value="FAD_binding_6"/>
    <property type="match status" value="1"/>
</dbReference>
<dbReference type="InterPro" id="IPR001041">
    <property type="entry name" value="2Fe-2S_ferredoxin-type"/>
</dbReference>
<evidence type="ECO:0000256" key="4">
    <source>
        <dbReference type="ARBA" id="ARBA00022723"/>
    </source>
</evidence>
<gene>
    <name evidence="11" type="ordered locus">Fleli_0455</name>
</gene>
<dbReference type="GO" id="GO:0016491">
    <property type="term" value="F:oxidoreductase activity"/>
    <property type="evidence" value="ECO:0007669"/>
    <property type="project" value="UniProtKB-KW"/>
</dbReference>
<dbReference type="STRING" id="880071.Fleli_0455"/>
<dbReference type="RefSeq" id="WP_014796391.1">
    <property type="nucleotide sequence ID" value="NC_018018.1"/>
</dbReference>
<evidence type="ECO:0000256" key="5">
    <source>
        <dbReference type="ARBA" id="ARBA00022827"/>
    </source>
</evidence>
<evidence type="ECO:0000313" key="12">
    <source>
        <dbReference type="Proteomes" id="UP000006054"/>
    </source>
</evidence>